<dbReference type="EC" id="1.1.1.44" evidence="5 12"/>
<feature type="domain" description="6-phosphogluconate dehydrogenase C-terminal" evidence="16">
    <location>
        <begin position="178"/>
        <end position="468"/>
    </location>
</feature>
<evidence type="ECO:0000259" key="16">
    <source>
        <dbReference type="SMART" id="SM01350"/>
    </source>
</evidence>
<comment type="catalytic activity">
    <reaction evidence="11 12 15">
        <text>6-phospho-D-gluconate + NADP(+) = D-ribulose 5-phosphate + CO2 + NADPH</text>
        <dbReference type="Rhea" id="RHEA:10116"/>
        <dbReference type="ChEBI" id="CHEBI:16526"/>
        <dbReference type="ChEBI" id="CHEBI:57783"/>
        <dbReference type="ChEBI" id="CHEBI:58121"/>
        <dbReference type="ChEBI" id="CHEBI:58349"/>
        <dbReference type="ChEBI" id="CHEBI:58759"/>
        <dbReference type="EC" id="1.1.1.44"/>
    </reaction>
</comment>
<dbReference type="InterPro" id="IPR006113">
    <property type="entry name" value="6PGDH_Gnd/GntZ"/>
</dbReference>
<evidence type="ECO:0000256" key="7">
    <source>
        <dbReference type="ARBA" id="ARBA00022857"/>
    </source>
</evidence>
<feature type="binding site" description="in other chain" evidence="14">
    <location>
        <position position="259"/>
    </location>
    <ligand>
        <name>substrate</name>
        <note>ligand shared between dimeric partners</note>
    </ligand>
</feature>
<comment type="subunit">
    <text evidence="4 12">Homodimer.</text>
</comment>
<evidence type="ECO:0000256" key="8">
    <source>
        <dbReference type="ARBA" id="ARBA00023002"/>
    </source>
</evidence>
<evidence type="ECO:0000256" key="5">
    <source>
        <dbReference type="ARBA" id="ARBA00013011"/>
    </source>
</evidence>
<dbReference type="Pfam" id="PF03446">
    <property type="entry name" value="NAD_binding_2"/>
    <property type="match status" value="1"/>
</dbReference>
<feature type="binding site" description="in other chain" evidence="14">
    <location>
        <begin position="185"/>
        <end position="186"/>
    </location>
    <ligand>
        <name>substrate</name>
        <note>ligand shared between dimeric partners</note>
    </ligand>
</feature>
<gene>
    <name evidence="17" type="primary">gnsD</name>
    <name evidence="17" type="ordered locus">BCc_071</name>
</gene>
<dbReference type="Gene3D" id="3.40.50.720">
    <property type="entry name" value="NAD(P)-binding Rossmann-like Domain"/>
    <property type="match status" value="1"/>
</dbReference>
<dbReference type="FunFam" id="3.40.50.720:FF:000007">
    <property type="entry name" value="6-phosphogluconate dehydrogenase, decarboxylating"/>
    <property type="match status" value="1"/>
</dbReference>
<evidence type="ECO:0000256" key="11">
    <source>
        <dbReference type="ARBA" id="ARBA00048640"/>
    </source>
</evidence>
<feature type="binding site" evidence="14">
    <location>
        <position position="446"/>
    </location>
    <ligand>
        <name>substrate</name>
        <note>ligand shared between dimeric partners</note>
    </ligand>
</feature>
<dbReference type="SUPFAM" id="SSF48179">
    <property type="entry name" value="6-phosphogluconate dehydrogenase C-terminal domain-like"/>
    <property type="match status" value="1"/>
</dbReference>
<feature type="binding site" evidence="14">
    <location>
        <position position="452"/>
    </location>
    <ligand>
        <name>substrate</name>
        <note>ligand shared between dimeric partners</note>
    </ligand>
</feature>
<dbReference type="eggNOG" id="COG0362">
    <property type="taxonomic scope" value="Bacteria"/>
</dbReference>
<evidence type="ECO:0000256" key="12">
    <source>
        <dbReference type="PIRNR" id="PIRNR000109"/>
    </source>
</evidence>
<sequence>MKNKDIGIIGMGVMGKNLAVNIANHGYKVSVFNRSYNFTFKKLVNEPIKNIFPYRSVKDFISSLCIPRCILLMIQSGTPIDDMIKKILPYLNKNDVIIDGGNSFYIDSIRRYNVLKEKSIHFLGVGISGGEEGALKGPSIMPGGNKEAYKIVSPIFKKIAAKYKDTACVKYIGSDGSGHYVKMVHNGIEYSDMQLISESYTLLKYLIGMDNLEISDTFKKWNSGELSSYLIEITSNIFCKKDDKNHFIIDNILDVASNKGTGKWTAQNSLELQIPCSILTESVFCRYLSSLKANRMIASTILSGPKLFIVKDSKKEEIIEDIRRALYLGKIISYAQGFSLMKKASEYYNWKLKFFDIAKIFRSGCIIRAKLLNEIVFSYSENNDLVDLLFTSNFKKIINLYTSSLRNIVILSIKNGISIPIFTNVLSYYDAYRTVNSSANLIQAQRDYFGSHTYERIDQIGSFHTNWLDK</sequence>
<protein>
    <recommendedName>
        <fullName evidence="6 12">6-phosphogluconate dehydrogenase, decarboxylating</fullName>
        <ecNumber evidence="5 12">1.1.1.44</ecNumber>
    </recommendedName>
</protein>
<dbReference type="NCBIfam" id="NF006765">
    <property type="entry name" value="PRK09287.1"/>
    <property type="match status" value="1"/>
</dbReference>
<dbReference type="InterPro" id="IPR013328">
    <property type="entry name" value="6PGD_dom2"/>
</dbReference>
<comment type="similarity">
    <text evidence="3 12 15">Belongs to the 6-phosphogluconate dehydrogenase family.</text>
</comment>
<dbReference type="InterPro" id="IPR036291">
    <property type="entry name" value="NAD(P)-bd_dom_sf"/>
</dbReference>
<dbReference type="STRING" id="372461.BCc_071"/>
<comment type="function">
    <text evidence="1 12">Catalyzes the oxidative decarboxylation of 6-phosphogluconate to ribulose 5-phosphate and CO(2), with concomitant reduction of NADP to NADPH.</text>
</comment>
<dbReference type="Pfam" id="PF00393">
    <property type="entry name" value="6PGD"/>
    <property type="match status" value="1"/>
</dbReference>
<reference evidence="17 18" key="1">
    <citation type="journal article" date="2006" name="Science">
        <title>A small microbial genome: the end of a long symbiotic relationship?</title>
        <authorList>
            <person name="Perez-Brocal V."/>
            <person name="Gil R."/>
            <person name="Ramos S."/>
            <person name="Lamelas A."/>
            <person name="Postigo M."/>
            <person name="Michelena J.M."/>
            <person name="Silva F.J."/>
            <person name="Moya A."/>
            <person name="Latorre A."/>
        </authorList>
    </citation>
    <scope>NUCLEOTIDE SEQUENCE [LARGE SCALE GENOMIC DNA]</scope>
    <source>
        <strain evidence="18">Cc</strain>
    </source>
</reference>
<keyword evidence="9 15" id="KW-0311">Gluconate utilization</keyword>
<comment type="pathway">
    <text evidence="2 12 15">Carbohydrate degradation; pentose phosphate pathway; D-ribulose 5-phosphate from D-glucose 6-phosphate (oxidative stage): step 3/3.</text>
</comment>
<dbReference type="RefSeq" id="WP_011672468.1">
    <property type="nucleotide sequence ID" value="NC_008513.1"/>
</dbReference>
<dbReference type="FunFam" id="1.20.5.320:FF:000001">
    <property type="entry name" value="6-phosphogluconate dehydrogenase, decarboxylating"/>
    <property type="match status" value="1"/>
</dbReference>
<dbReference type="PROSITE" id="PS00461">
    <property type="entry name" value="6PGD"/>
    <property type="match status" value="1"/>
</dbReference>
<evidence type="ECO:0000313" key="17">
    <source>
        <dbReference type="EMBL" id="ABJ90549.1"/>
    </source>
</evidence>
<dbReference type="InterPro" id="IPR008927">
    <property type="entry name" value="6-PGluconate_DH-like_C_sf"/>
</dbReference>
<dbReference type="AlphaFoldDB" id="Q058A0"/>
<evidence type="ECO:0000256" key="1">
    <source>
        <dbReference type="ARBA" id="ARBA00002526"/>
    </source>
</evidence>
<evidence type="ECO:0000256" key="4">
    <source>
        <dbReference type="ARBA" id="ARBA00011738"/>
    </source>
</evidence>
<evidence type="ECO:0000256" key="10">
    <source>
        <dbReference type="ARBA" id="ARBA00023126"/>
    </source>
</evidence>
<evidence type="ECO:0000256" key="14">
    <source>
        <dbReference type="PIRSR" id="PIRSR000109-2"/>
    </source>
</evidence>
<dbReference type="GO" id="GO:0050661">
    <property type="term" value="F:NADP binding"/>
    <property type="evidence" value="ECO:0007669"/>
    <property type="project" value="InterPro"/>
</dbReference>
<dbReference type="UniPathway" id="UPA00115">
    <property type="reaction ID" value="UER00410"/>
</dbReference>
<evidence type="ECO:0000256" key="13">
    <source>
        <dbReference type="PIRSR" id="PIRSR000109-1"/>
    </source>
</evidence>
<evidence type="ECO:0000256" key="3">
    <source>
        <dbReference type="ARBA" id="ARBA00008419"/>
    </source>
</evidence>
<dbReference type="Gene3D" id="1.10.1040.10">
    <property type="entry name" value="N-(1-d-carboxylethyl)-l-norvaline Dehydrogenase, domain 2"/>
    <property type="match status" value="1"/>
</dbReference>
<feature type="binding site" description="in other chain" evidence="14">
    <location>
        <begin position="128"/>
        <end position="130"/>
    </location>
    <ligand>
        <name>substrate</name>
        <note>ligand shared between dimeric partners</note>
    </ligand>
</feature>
<dbReference type="InterPro" id="IPR006183">
    <property type="entry name" value="Pgluconate_DH"/>
</dbReference>
<dbReference type="GO" id="GO:0019521">
    <property type="term" value="P:D-gluconate metabolic process"/>
    <property type="evidence" value="ECO:0007669"/>
    <property type="project" value="UniProtKB-KW"/>
</dbReference>
<evidence type="ECO:0000256" key="15">
    <source>
        <dbReference type="RuleBase" id="RU000485"/>
    </source>
</evidence>
<feature type="binding site" description="in other chain" evidence="14">
    <location>
        <position position="190"/>
    </location>
    <ligand>
        <name>substrate</name>
        <note>ligand shared between dimeric partners</note>
    </ligand>
</feature>
<keyword evidence="18" id="KW-1185">Reference proteome</keyword>
<keyword evidence="10 12" id="KW-0570">Pentose shunt</keyword>
<keyword evidence="8 12" id="KW-0560">Oxidoreductase</keyword>
<dbReference type="OrthoDB" id="9804542at2"/>
<accession>Q058A0</accession>
<dbReference type="NCBIfam" id="TIGR00873">
    <property type="entry name" value="gnd"/>
    <property type="match status" value="1"/>
</dbReference>
<evidence type="ECO:0000313" key="18">
    <source>
        <dbReference type="Proteomes" id="UP000000669"/>
    </source>
</evidence>
<dbReference type="EMBL" id="CP000263">
    <property type="protein sequence ID" value="ABJ90549.1"/>
    <property type="molecule type" value="Genomic_DNA"/>
</dbReference>
<dbReference type="HOGENOM" id="CLU_024540_4_2_6"/>
<dbReference type="GO" id="GO:0006098">
    <property type="term" value="P:pentose-phosphate shunt"/>
    <property type="evidence" value="ECO:0007669"/>
    <property type="project" value="UniProtKB-UniPathway"/>
</dbReference>
<organism evidence="17 18">
    <name type="scientific">Buchnera aphidicola subsp. Cinara cedri (strain Cc)</name>
    <dbReference type="NCBI Taxonomy" id="372461"/>
    <lineage>
        <taxon>Bacteria</taxon>
        <taxon>Pseudomonadati</taxon>
        <taxon>Pseudomonadota</taxon>
        <taxon>Gammaproteobacteria</taxon>
        <taxon>Enterobacterales</taxon>
        <taxon>Erwiniaceae</taxon>
        <taxon>Buchnera</taxon>
    </lineage>
</organism>
<dbReference type="Gene3D" id="1.20.5.320">
    <property type="entry name" value="6-Phosphogluconate Dehydrogenase, domain 3"/>
    <property type="match status" value="1"/>
</dbReference>
<dbReference type="SUPFAM" id="SSF51735">
    <property type="entry name" value="NAD(P)-binding Rossmann-fold domains"/>
    <property type="match status" value="1"/>
</dbReference>
<feature type="binding site" description="in other chain" evidence="14">
    <location>
        <position position="102"/>
    </location>
    <ligand>
        <name>substrate</name>
        <note>ligand shared between dimeric partners</note>
    </ligand>
</feature>
<feature type="active site" description="Proton acceptor" evidence="13">
    <location>
        <position position="182"/>
    </location>
</feature>
<name>Q058A0_BUCCC</name>
<dbReference type="SMART" id="SM01350">
    <property type="entry name" value="6PGD"/>
    <property type="match status" value="1"/>
</dbReference>
<dbReference type="KEGG" id="bcc:BCc_071"/>
<dbReference type="InterPro" id="IPR006184">
    <property type="entry name" value="6PGdom_BS"/>
</dbReference>
<evidence type="ECO:0000256" key="6">
    <source>
        <dbReference type="ARBA" id="ARBA00018193"/>
    </source>
</evidence>
<dbReference type="PIRSF" id="PIRSF000109">
    <property type="entry name" value="6PGD"/>
    <property type="match status" value="1"/>
</dbReference>
<evidence type="ECO:0000256" key="2">
    <source>
        <dbReference type="ARBA" id="ARBA00004874"/>
    </source>
</evidence>
<dbReference type="GO" id="GO:0004616">
    <property type="term" value="F:phosphogluconate dehydrogenase (decarboxylating) activity"/>
    <property type="evidence" value="ECO:0007669"/>
    <property type="project" value="UniProtKB-EC"/>
</dbReference>
<feature type="active site" description="Proton donor" evidence="13">
    <location>
        <position position="189"/>
    </location>
</feature>
<proteinExistence type="inferred from homology"/>
<dbReference type="Proteomes" id="UP000000669">
    <property type="component" value="Chromosome"/>
</dbReference>
<dbReference type="InterPro" id="IPR006114">
    <property type="entry name" value="6PGDH_C"/>
</dbReference>
<dbReference type="PANTHER" id="PTHR11811">
    <property type="entry name" value="6-PHOSPHOGLUCONATE DEHYDROGENASE"/>
    <property type="match status" value="1"/>
</dbReference>
<keyword evidence="7 12" id="KW-0521">NADP</keyword>
<evidence type="ECO:0000256" key="9">
    <source>
        <dbReference type="ARBA" id="ARBA00023064"/>
    </source>
</evidence>
<dbReference type="PRINTS" id="PR00076">
    <property type="entry name" value="6PGDHDRGNASE"/>
</dbReference>
<dbReference type="FunFam" id="1.10.1040.10:FF:000002">
    <property type="entry name" value="6-phosphogluconate dehydrogenase, decarboxylating"/>
    <property type="match status" value="1"/>
</dbReference>
<feature type="binding site" description="in other chain" evidence="14">
    <location>
        <position position="286"/>
    </location>
    <ligand>
        <name>substrate</name>
        <note>ligand shared between dimeric partners</note>
    </ligand>
</feature>
<dbReference type="InterPro" id="IPR006115">
    <property type="entry name" value="6PGDH_NADP-bd"/>
</dbReference>